<feature type="compositionally biased region" description="Basic residues" evidence="1">
    <location>
        <begin position="19"/>
        <end position="31"/>
    </location>
</feature>
<reference evidence="3 4" key="1">
    <citation type="submission" date="2019-07" db="EMBL/GenBank/DDBJ databases">
        <title>New species of Amycolatopsis and Streptomyces.</title>
        <authorList>
            <person name="Duangmal K."/>
            <person name="Teo W.F.A."/>
            <person name="Lipun K."/>
        </authorList>
    </citation>
    <scope>NUCLEOTIDE SEQUENCE [LARGE SCALE GENOMIC DNA]</scope>
    <source>
        <strain evidence="3 4">NBRC 106415</strain>
    </source>
</reference>
<gene>
    <name evidence="3" type="ORF">FNH08_26670</name>
</gene>
<protein>
    <recommendedName>
        <fullName evidence="5">DUF418 domain-containing protein</fullName>
    </recommendedName>
</protein>
<sequence>MPAGGAGARGEWRGDRTSARHRRGRRGRGTRTRGEAERRRAEQRGNRPWRWSATGSPPHVLLGFIVAVTVLATLWSRFFRRGSLEWLLGKATKPAGLVR</sequence>
<feature type="compositionally biased region" description="Basic and acidic residues" evidence="1">
    <location>
        <begin position="32"/>
        <end position="45"/>
    </location>
</feature>
<proteinExistence type="predicted"/>
<dbReference type="Proteomes" id="UP000400924">
    <property type="component" value="Unassembled WGS sequence"/>
</dbReference>
<name>A0A5N8XMD8_9ACTN</name>
<organism evidence="3 4">
    <name type="scientific">Streptomyces spongiae</name>
    <dbReference type="NCBI Taxonomy" id="565072"/>
    <lineage>
        <taxon>Bacteria</taxon>
        <taxon>Bacillati</taxon>
        <taxon>Actinomycetota</taxon>
        <taxon>Actinomycetes</taxon>
        <taxon>Kitasatosporales</taxon>
        <taxon>Streptomycetaceae</taxon>
        <taxon>Streptomyces</taxon>
    </lineage>
</organism>
<evidence type="ECO:0000313" key="3">
    <source>
        <dbReference type="EMBL" id="MPY60599.1"/>
    </source>
</evidence>
<keyword evidence="2" id="KW-1133">Transmembrane helix</keyword>
<evidence type="ECO:0000313" key="4">
    <source>
        <dbReference type="Proteomes" id="UP000400924"/>
    </source>
</evidence>
<keyword evidence="4" id="KW-1185">Reference proteome</keyword>
<feature type="region of interest" description="Disordered" evidence="1">
    <location>
        <begin position="1"/>
        <end position="52"/>
    </location>
</feature>
<evidence type="ECO:0008006" key="5">
    <source>
        <dbReference type="Google" id="ProtNLM"/>
    </source>
</evidence>
<accession>A0A5N8XMD8</accession>
<evidence type="ECO:0000256" key="1">
    <source>
        <dbReference type="SAM" id="MobiDB-lite"/>
    </source>
</evidence>
<dbReference type="EMBL" id="VJZC01000226">
    <property type="protein sequence ID" value="MPY60599.1"/>
    <property type="molecule type" value="Genomic_DNA"/>
</dbReference>
<feature type="transmembrane region" description="Helical" evidence="2">
    <location>
        <begin position="60"/>
        <end position="79"/>
    </location>
</feature>
<keyword evidence="2" id="KW-0472">Membrane</keyword>
<dbReference type="OrthoDB" id="4966979at2"/>
<comment type="caution">
    <text evidence="3">The sequence shown here is derived from an EMBL/GenBank/DDBJ whole genome shotgun (WGS) entry which is preliminary data.</text>
</comment>
<dbReference type="AlphaFoldDB" id="A0A5N8XMD8"/>
<evidence type="ECO:0000256" key="2">
    <source>
        <dbReference type="SAM" id="Phobius"/>
    </source>
</evidence>
<keyword evidence="2" id="KW-0812">Transmembrane</keyword>